<feature type="transmembrane region" description="Helical" evidence="2">
    <location>
        <begin position="116"/>
        <end position="141"/>
    </location>
</feature>
<keyword evidence="2" id="KW-0812">Transmembrane</keyword>
<organism evidence="3 4">
    <name type="scientific">Gnathostoma spinigerum</name>
    <dbReference type="NCBI Taxonomy" id="75299"/>
    <lineage>
        <taxon>Eukaryota</taxon>
        <taxon>Metazoa</taxon>
        <taxon>Ecdysozoa</taxon>
        <taxon>Nematoda</taxon>
        <taxon>Chromadorea</taxon>
        <taxon>Rhabditida</taxon>
        <taxon>Spirurina</taxon>
        <taxon>Gnathostomatomorpha</taxon>
        <taxon>Gnathostomatoidea</taxon>
        <taxon>Gnathostomatidae</taxon>
        <taxon>Gnathostoma</taxon>
    </lineage>
</organism>
<feature type="region of interest" description="Disordered" evidence="1">
    <location>
        <begin position="306"/>
        <end position="336"/>
    </location>
</feature>
<dbReference type="EMBL" id="JBGFUD010004065">
    <property type="protein sequence ID" value="MFH4979323.1"/>
    <property type="molecule type" value="Genomic_DNA"/>
</dbReference>
<name>A0ABD6EHD5_9BILA</name>
<evidence type="ECO:0000313" key="4">
    <source>
        <dbReference type="Proteomes" id="UP001608902"/>
    </source>
</evidence>
<evidence type="ECO:0000256" key="2">
    <source>
        <dbReference type="SAM" id="Phobius"/>
    </source>
</evidence>
<feature type="transmembrane region" description="Helical" evidence="2">
    <location>
        <begin position="161"/>
        <end position="185"/>
    </location>
</feature>
<reference evidence="3 4" key="1">
    <citation type="submission" date="2024-08" db="EMBL/GenBank/DDBJ databases">
        <title>Gnathostoma spinigerum genome.</title>
        <authorList>
            <person name="Gonzalez-Bertolin B."/>
            <person name="Monzon S."/>
            <person name="Zaballos A."/>
            <person name="Jimenez P."/>
            <person name="Dekumyoy P."/>
            <person name="Varona S."/>
            <person name="Cuesta I."/>
            <person name="Sumanam S."/>
            <person name="Adisakwattana P."/>
            <person name="Gasser R.B."/>
            <person name="Hernandez-Gonzalez A."/>
            <person name="Young N.D."/>
            <person name="Perteguer M.J."/>
        </authorList>
    </citation>
    <scope>NUCLEOTIDE SEQUENCE [LARGE SCALE GENOMIC DNA]</scope>
    <source>
        <strain evidence="3">AL3</strain>
        <tissue evidence="3">Liver</tissue>
    </source>
</reference>
<protein>
    <submittedName>
        <fullName evidence="3">Uncharacterized protein</fullName>
    </submittedName>
</protein>
<sequence length="336" mass="37958">MAKSRRELKATGGKERVRTHLFFSSQSEHHTAKRKRRTHNKLHQMMQHRKDEIVQAGPPELEPTLWTGNQRVMHFGPMAQRDPFFYYYPKGWDVLYPANFGFFPYRATKFRGSSPTVCISAFGAFLTFGGTLMTCLAYFVMDISPVRQWLNSEVKLWHLPPIYVAGPTILVIGLILLFVGLLCSIASFQVINEKSAVPNPARVRIFTQYYKEPTAVYHKSPYQPLPPPAFPVLKNKYAHSTMLNPISELKLYPPVLPGYSTLSLHGKSPSIYLANPYNTLRAISSSRFNSTLDNVSQASVVENARASSATVGSRYPSDTNYCSTRSKSVAPNRDRD</sequence>
<gene>
    <name evidence="3" type="ORF">AB6A40_006032</name>
</gene>
<comment type="caution">
    <text evidence="3">The sequence shown here is derived from an EMBL/GenBank/DDBJ whole genome shotgun (WGS) entry which is preliminary data.</text>
</comment>
<keyword evidence="2" id="KW-1133">Transmembrane helix</keyword>
<dbReference type="AlphaFoldDB" id="A0ABD6EHD5"/>
<keyword evidence="4" id="KW-1185">Reference proteome</keyword>
<proteinExistence type="predicted"/>
<evidence type="ECO:0000256" key="1">
    <source>
        <dbReference type="SAM" id="MobiDB-lite"/>
    </source>
</evidence>
<feature type="compositionally biased region" description="Polar residues" evidence="1">
    <location>
        <begin position="306"/>
        <end position="329"/>
    </location>
</feature>
<keyword evidence="2" id="KW-0472">Membrane</keyword>
<evidence type="ECO:0000313" key="3">
    <source>
        <dbReference type="EMBL" id="MFH4979323.1"/>
    </source>
</evidence>
<dbReference type="Proteomes" id="UP001608902">
    <property type="component" value="Unassembled WGS sequence"/>
</dbReference>
<accession>A0ABD6EHD5</accession>